<dbReference type="GO" id="GO:0008483">
    <property type="term" value="F:transaminase activity"/>
    <property type="evidence" value="ECO:0007669"/>
    <property type="project" value="UniProtKB-KW"/>
</dbReference>
<evidence type="ECO:0000313" key="1">
    <source>
        <dbReference type="EMBL" id="APU15249.1"/>
    </source>
</evidence>
<name>A0AAC9LE88_9PSEU</name>
<proteinExistence type="predicted"/>
<keyword evidence="1" id="KW-0456">Lyase</keyword>
<keyword evidence="1" id="KW-0032">Aminotransferase</keyword>
<dbReference type="Proteomes" id="UP000185511">
    <property type="component" value="Chromosome"/>
</dbReference>
<dbReference type="GO" id="GO:0016829">
    <property type="term" value="F:lyase activity"/>
    <property type="evidence" value="ECO:0007669"/>
    <property type="project" value="UniProtKB-KW"/>
</dbReference>
<dbReference type="InterPro" id="IPR043131">
    <property type="entry name" value="BCAT-like_N"/>
</dbReference>
<accession>A0AAC9LE88</accession>
<dbReference type="NCBIfam" id="NF006734">
    <property type="entry name" value="PRK09266.1"/>
    <property type="match status" value="1"/>
</dbReference>
<dbReference type="AlphaFoldDB" id="A0AAC9LE88"/>
<keyword evidence="2" id="KW-1185">Reference proteome</keyword>
<dbReference type="KEGG" id="acad:UA74_16005"/>
<dbReference type="InterPro" id="IPR036038">
    <property type="entry name" value="Aminotransferase-like"/>
</dbReference>
<dbReference type="Pfam" id="PF01063">
    <property type="entry name" value="Aminotran_4"/>
    <property type="match status" value="1"/>
</dbReference>
<dbReference type="InterPro" id="IPR043132">
    <property type="entry name" value="BCAT-like_C"/>
</dbReference>
<dbReference type="SUPFAM" id="SSF56752">
    <property type="entry name" value="D-aminoacid aminotransferase-like PLP-dependent enzymes"/>
    <property type="match status" value="1"/>
</dbReference>
<evidence type="ECO:0000313" key="2">
    <source>
        <dbReference type="Proteomes" id="UP000185511"/>
    </source>
</evidence>
<dbReference type="EMBL" id="CP016076">
    <property type="protein sequence ID" value="APU15249.1"/>
    <property type="molecule type" value="Genomic_DNA"/>
</dbReference>
<keyword evidence="1" id="KW-0808">Transferase</keyword>
<dbReference type="Gene3D" id="3.30.470.10">
    <property type="match status" value="1"/>
</dbReference>
<dbReference type="Gene3D" id="3.20.10.10">
    <property type="entry name" value="D-amino Acid Aminotransferase, subunit A, domain 2"/>
    <property type="match status" value="1"/>
</dbReference>
<protein>
    <submittedName>
        <fullName evidence="1">Branched-chain amino acid aminotransferase/4-amino-4-deoxychorismate lyase</fullName>
    </submittedName>
</protein>
<sequence>MPMTELNGAPADLDQVKALALSNYGHFTSMRVEDNRVRGLSLHLDRLRRDCRVVFDAELDPDRVRTLVRKAVADWTEAVVVRVTVFDPSLELGHPGAAAEPQVLVTTRPAVAQPLPPIRVQAVQYQRELPAVKHVGLFGLVHQRRAAQRAGYDDVVFTNRKAQLCEGATWNIGFFDGENIVWPDADALPGVTMALLNEVHNGDVDTASIDLAQLCEMKVAFATNAAIGVRQISAVDDTEWPDTHPILDVLRKEYTDIAAEPL</sequence>
<reference evidence="2" key="1">
    <citation type="submission" date="2016-06" db="EMBL/GenBank/DDBJ databases">
        <title>Complete genome sequence of Actinoalloteichus fjordicus DSM 46855 (=ADI127-17), type strain of the new species Actinoalloteichus fjordicus.</title>
        <authorList>
            <person name="Ruckert C."/>
            <person name="Nouioui I."/>
            <person name="Willmese J."/>
            <person name="van Wezel G."/>
            <person name="Klenk H.-P."/>
            <person name="Kalinowski J."/>
            <person name="Zotchev S.B."/>
        </authorList>
    </citation>
    <scope>NUCLEOTIDE SEQUENCE [LARGE SCALE GENOMIC DNA]</scope>
    <source>
        <strain evidence="2">ADI127-7</strain>
    </source>
</reference>
<organism evidence="1 2">
    <name type="scientific">Actinoalloteichus fjordicus</name>
    <dbReference type="NCBI Taxonomy" id="1612552"/>
    <lineage>
        <taxon>Bacteria</taxon>
        <taxon>Bacillati</taxon>
        <taxon>Actinomycetota</taxon>
        <taxon>Actinomycetes</taxon>
        <taxon>Pseudonocardiales</taxon>
        <taxon>Pseudonocardiaceae</taxon>
        <taxon>Actinoalloteichus</taxon>
    </lineage>
</organism>
<gene>
    <name evidence="1" type="ORF">UA74_16005</name>
</gene>
<dbReference type="InterPro" id="IPR001544">
    <property type="entry name" value="Aminotrans_IV"/>
</dbReference>